<evidence type="ECO:0000259" key="2">
    <source>
        <dbReference type="PROSITE" id="PS51258"/>
    </source>
</evidence>
<dbReference type="Pfam" id="PF25761">
    <property type="entry name" value="TPR_PATROL1"/>
    <property type="match status" value="3"/>
</dbReference>
<feature type="compositionally biased region" description="Gly residues" evidence="1">
    <location>
        <begin position="384"/>
        <end position="395"/>
    </location>
</feature>
<evidence type="ECO:0000256" key="1">
    <source>
        <dbReference type="SAM" id="MobiDB-lite"/>
    </source>
</evidence>
<dbReference type="PANTHER" id="PTHR31280">
    <property type="entry name" value="PROTEIN UNC-13 HOMOLOG"/>
    <property type="match status" value="1"/>
</dbReference>
<evidence type="ECO:0000313" key="4">
    <source>
        <dbReference type="Proteomes" id="UP000256970"/>
    </source>
</evidence>
<dbReference type="PANTHER" id="PTHR31280:SF2">
    <property type="entry name" value="PROTEIN UNC-13 HOMOLOG"/>
    <property type="match status" value="1"/>
</dbReference>
<dbReference type="InterPro" id="IPR008528">
    <property type="entry name" value="unc-13_homologue"/>
</dbReference>
<dbReference type="STRING" id="3088.A0A383WE45"/>
<feature type="region of interest" description="Disordered" evidence="1">
    <location>
        <begin position="803"/>
        <end position="860"/>
    </location>
</feature>
<feature type="domain" description="MHD1" evidence="2">
    <location>
        <begin position="564"/>
        <end position="698"/>
    </location>
</feature>
<protein>
    <recommendedName>
        <fullName evidence="2">MHD1 domain-containing protein</fullName>
    </recommendedName>
</protein>
<dbReference type="EMBL" id="FNXT01001228">
    <property type="protein sequence ID" value="SZX75284.1"/>
    <property type="molecule type" value="Genomic_DNA"/>
</dbReference>
<gene>
    <name evidence="3" type="ORF">BQ4739_LOCUS15571</name>
</gene>
<evidence type="ECO:0000313" key="3">
    <source>
        <dbReference type="EMBL" id="SZX75284.1"/>
    </source>
</evidence>
<accession>A0A383WE45</accession>
<organism evidence="3 4">
    <name type="scientific">Tetradesmus obliquus</name>
    <name type="common">Green alga</name>
    <name type="synonym">Acutodesmus obliquus</name>
    <dbReference type="NCBI Taxonomy" id="3088"/>
    <lineage>
        <taxon>Eukaryota</taxon>
        <taxon>Viridiplantae</taxon>
        <taxon>Chlorophyta</taxon>
        <taxon>core chlorophytes</taxon>
        <taxon>Chlorophyceae</taxon>
        <taxon>CS clade</taxon>
        <taxon>Sphaeropleales</taxon>
        <taxon>Scenedesmaceae</taxon>
        <taxon>Tetradesmus</taxon>
    </lineage>
</organism>
<dbReference type="InterPro" id="IPR014770">
    <property type="entry name" value="Munc13_1"/>
</dbReference>
<dbReference type="Proteomes" id="UP000256970">
    <property type="component" value="Unassembled WGS sequence"/>
</dbReference>
<keyword evidence="4" id="KW-1185">Reference proteome</keyword>
<feature type="region of interest" description="Disordered" evidence="1">
    <location>
        <begin position="381"/>
        <end position="415"/>
    </location>
</feature>
<name>A0A383WE45_TETOB</name>
<proteinExistence type="predicted"/>
<reference evidence="3 4" key="1">
    <citation type="submission" date="2016-10" db="EMBL/GenBank/DDBJ databases">
        <authorList>
            <person name="Cai Z."/>
        </authorList>
    </citation>
    <scope>NUCLEOTIDE SEQUENCE [LARGE SCALE GENOMIC DNA]</scope>
</reference>
<dbReference type="PROSITE" id="PS51258">
    <property type="entry name" value="MHD1"/>
    <property type="match status" value="1"/>
</dbReference>
<feature type="compositionally biased region" description="Low complexity" evidence="1">
    <location>
        <begin position="396"/>
        <end position="411"/>
    </location>
</feature>
<dbReference type="AlphaFoldDB" id="A0A383WE45"/>
<dbReference type="InterPro" id="IPR057984">
    <property type="entry name" value="PATROL1_C"/>
</dbReference>
<sequence>MLEHVLEAHKARGGKVQLPIGMNTAEPWLLDAVDVQALLAGLHHNAKGNLDLLQYCRRATRTLSAANSRGRSLTDAGWSAAGGADGDDSAEREAPLLHLPQLNTGLSEAEVKDLAYLVFASNCGSSTDEELAVTVRSQLDVDEARAGEVARLLALVSSTLHKMRDATGSLPVSELWTANLELPVCLLGVVLPKDFNRFRSFVVWRDTLSHVLLSTLAASVRDGWQQQHQQQGGGSSSPSAQQLMARLKASLRRCDVRDADDFDEEEYRAASRAVGEHAYAIIQCVSAGWSFPWGLRVRLCEMLLRGVFDTLDEAAYIEGADAYLQLLQARLWPLLGVSPSMHNAGFAWVHFRQFVLTRHPGLVAKTKALLKRLALLARQHSRGNSGGGSGAGAAGGSSTANGSSSSSAPGESSEDAALTRGVGAAVIDWIAERLADYHARLSGVGGPEALPNLVDVMAFAALARGASQQEVGDMLAAAIRSSVEKELQRRLAAAGSPEDEAEACSSMCSIVKELAREQMNSWASGFSGQLPEAVPLSLAVLHGAAGARLLPWLSSISSLDEETCEALRATMELEPLLLGPITAAAAGCQHPATRRALEAASAWDVPTQLQPVLAAWVHKQISGFELWVARQLQQESWQPLAPGQPHSASARELRRIVMESLDALFELGLPLPAAVVGMHMEGVDGMMQRYLAGILERLGPWAALVPPLPALTRYKREVAVKQEEAESGMPGLPEALPPPGTASKKGLPFLECVRRTQQEPHAERIEALSPEVLVVMMASLGYLLDTLQPIANTVAEKWQEECRRTSSAAGSGRVTADGSGSGGGARNPFLSPSPEPHPNGYNSYNNTRGEPPGVSESWGGGWGLSSAGNGGGLAAAAGFGGRGSGLGPAGFGGASSAGLQRAEEHFGSMLEAAGQALRGGVAVVTKWLAVRVVWWQQRAGWCELLYRHRVTSCRIDWLLEGLADVLGGPVGLLPRQPRLEVAAALLQEAALGLERALLDGGPCKWKQRWGWSGRCWMGDPASEVGLLPRQLRLDVAAALLQEAALGLERALLDGGPCKWRQHWGWNGHCWTAGPASADWADGGQGDVAAALLQEAVLQLERALLDGGPCNWFIPADAAHIKDDMDALTRLFFAEGDGLPMQVGNGVGFRKAQLQQQQRCVADHAASRADHAASKYLKEQIKVPKARDATIGETFGRLTRLTRL</sequence>